<keyword evidence="5" id="KW-1185">Reference proteome</keyword>
<evidence type="ECO:0000259" key="3">
    <source>
        <dbReference type="Pfam" id="PF00823"/>
    </source>
</evidence>
<feature type="region of interest" description="Disordered" evidence="2">
    <location>
        <begin position="177"/>
        <end position="238"/>
    </location>
</feature>
<dbReference type="AlphaFoldDB" id="A0A4D4J5R7"/>
<gene>
    <name evidence="4" type="ORF">GTS_20750</name>
</gene>
<comment type="caution">
    <text evidence="4">The sequence shown here is derived from an EMBL/GenBank/DDBJ whole genome shotgun (WGS) entry which is preliminary data.</text>
</comment>
<protein>
    <recommendedName>
        <fullName evidence="3">PPE domain-containing protein</fullName>
    </recommendedName>
</protein>
<feature type="compositionally biased region" description="Basic and acidic residues" evidence="2">
    <location>
        <begin position="323"/>
        <end position="333"/>
    </location>
</feature>
<dbReference type="Pfam" id="PF00823">
    <property type="entry name" value="PPE"/>
    <property type="match status" value="1"/>
</dbReference>
<dbReference type="Gene3D" id="1.20.1260.20">
    <property type="entry name" value="PPE superfamily"/>
    <property type="match status" value="1"/>
</dbReference>
<reference evidence="5" key="1">
    <citation type="submission" date="2019-04" db="EMBL/GenBank/DDBJ databases">
        <title>Draft genome sequence of Pseudonocardiaceae bacterium SL3-2-4.</title>
        <authorList>
            <person name="Ningsih F."/>
            <person name="Yokota A."/>
            <person name="Sakai Y."/>
            <person name="Nanatani K."/>
            <person name="Yabe S."/>
            <person name="Oetari A."/>
            <person name="Sjamsuridzal W."/>
        </authorList>
    </citation>
    <scope>NUCLEOTIDE SEQUENCE [LARGE SCALE GENOMIC DNA]</scope>
    <source>
        <strain evidence="5">SL3-2-4</strain>
    </source>
</reference>
<comment type="similarity">
    <text evidence="1">Belongs to the mycobacterial PPE family.</text>
</comment>
<feature type="region of interest" description="Disordered" evidence="2">
    <location>
        <begin position="306"/>
        <end position="337"/>
    </location>
</feature>
<dbReference type="OrthoDB" id="3701384at2"/>
<feature type="compositionally biased region" description="Low complexity" evidence="2">
    <location>
        <begin position="189"/>
        <end position="200"/>
    </location>
</feature>
<dbReference type="EMBL" id="BJFL01000007">
    <property type="protein sequence ID" value="GDY30442.1"/>
    <property type="molecule type" value="Genomic_DNA"/>
</dbReference>
<name>A0A4D4J5R7_9PSEU</name>
<evidence type="ECO:0000313" key="5">
    <source>
        <dbReference type="Proteomes" id="UP000298860"/>
    </source>
</evidence>
<evidence type="ECO:0000256" key="2">
    <source>
        <dbReference type="SAM" id="MobiDB-lite"/>
    </source>
</evidence>
<organism evidence="4 5">
    <name type="scientific">Gandjariella thermophila</name>
    <dbReference type="NCBI Taxonomy" id="1931992"/>
    <lineage>
        <taxon>Bacteria</taxon>
        <taxon>Bacillati</taxon>
        <taxon>Actinomycetota</taxon>
        <taxon>Actinomycetes</taxon>
        <taxon>Pseudonocardiales</taxon>
        <taxon>Pseudonocardiaceae</taxon>
        <taxon>Gandjariella</taxon>
    </lineage>
</organism>
<dbReference type="Proteomes" id="UP000298860">
    <property type="component" value="Unassembled WGS sequence"/>
</dbReference>
<sequence>MGEPSVGYHRFEGHSLADKHGWMRQGAGAAELEKVRSALAALGGDLAASARSLRDAVRQLGGEWQGATAEQAAAQMVAAAAWAGDSGGTASQAGSTVERQAEVVGDIRSRVPQPPGCCDGAGGAMRDGGRTLFDAATLGVFGVQHDAQLKVEAYRQADAAANSALYAYESSSRAHADAMPALPQPPPITVTAATHPSSAAAPPPQPPVSQQPHPEPPDHRHDHADHRADDRSHGTDLVAGGLGLGAGVLAGGATLSDGMRGSGRGIGGGSLRELLDESGPHAGTRSAGAAAGLGPLNEEEAEARATRAATTAPDGSGVAGGRGRGERDGEHTGRYTVPTDVYYVADVPRLAPPVIGEDPADG</sequence>
<feature type="compositionally biased region" description="Basic and acidic residues" evidence="2">
    <location>
        <begin position="215"/>
        <end position="234"/>
    </location>
</feature>
<dbReference type="InterPro" id="IPR000030">
    <property type="entry name" value="PPE_dom"/>
</dbReference>
<accession>A0A4D4J5R7</accession>
<evidence type="ECO:0000256" key="1">
    <source>
        <dbReference type="ARBA" id="ARBA00010652"/>
    </source>
</evidence>
<dbReference type="RefSeq" id="WP_137813552.1">
    <property type="nucleotide sequence ID" value="NZ_BJFL01000007.1"/>
</dbReference>
<dbReference type="InterPro" id="IPR038332">
    <property type="entry name" value="PPE_sf"/>
</dbReference>
<feature type="compositionally biased region" description="Low complexity" evidence="2">
    <location>
        <begin position="306"/>
        <end position="316"/>
    </location>
</feature>
<proteinExistence type="inferred from homology"/>
<evidence type="ECO:0000313" key="4">
    <source>
        <dbReference type="EMBL" id="GDY30442.1"/>
    </source>
</evidence>
<feature type="domain" description="PPE" evidence="3">
    <location>
        <begin position="22"/>
        <end position="179"/>
    </location>
</feature>
<dbReference type="SUPFAM" id="SSF140459">
    <property type="entry name" value="PE/PPE dimer-like"/>
    <property type="match status" value="1"/>
</dbReference>